<evidence type="ECO:0000313" key="2">
    <source>
        <dbReference type="EnsemblMetazoa" id="CJA13380.1"/>
    </source>
</evidence>
<name>A0A8R1I089_CAEJA</name>
<feature type="region of interest" description="Disordered" evidence="1">
    <location>
        <begin position="420"/>
        <end position="440"/>
    </location>
</feature>
<accession>A0A8R1I089</accession>
<dbReference type="EnsemblMetazoa" id="CJA13380.1">
    <property type="protein sequence ID" value="CJA13380.1"/>
    <property type="gene ID" value="WBGene00132584"/>
</dbReference>
<evidence type="ECO:0000256" key="1">
    <source>
        <dbReference type="SAM" id="MobiDB-lite"/>
    </source>
</evidence>
<dbReference type="AlphaFoldDB" id="A0A8R1I089"/>
<protein>
    <submittedName>
        <fullName evidence="2">Uncharacterized protein</fullName>
    </submittedName>
</protein>
<organism evidence="2 3">
    <name type="scientific">Caenorhabditis japonica</name>
    <dbReference type="NCBI Taxonomy" id="281687"/>
    <lineage>
        <taxon>Eukaryota</taxon>
        <taxon>Metazoa</taxon>
        <taxon>Ecdysozoa</taxon>
        <taxon>Nematoda</taxon>
        <taxon>Chromadorea</taxon>
        <taxon>Rhabditida</taxon>
        <taxon>Rhabditina</taxon>
        <taxon>Rhabditomorpha</taxon>
        <taxon>Rhabditoidea</taxon>
        <taxon>Rhabditidae</taxon>
        <taxon>Peloderinae</taxon>
        <taxon>Caenorhabditis</taxon>
    </lineage>
</organism>
<reference evidence="3" key="1">
    <citation type="submission" date="2010-08" db="EMBL/GenBank/DDBJ databases">
        <authorList>
            <consortium name="Caenorhabditis japonica Sequencing Consortium"/>
            <person name="Wilson R.K."/>
        </authorList>
    </citation>
    <scope>NUCLEOTIDE SEQUENCE [LARGE SCALE GENOMIC DNA]</scope>
    <source>
        <strain evidence="3">DF5081</strain>
    </source>
</reference>
<sequence length="488" mass="55180">MVRTRNPREPTPLVLMNPELRVRQLRYAANIEATQMVPLHRYYEVLLDLSAMGLEYLKALKLERAFIIFKRIEYFIFHRLKDHPGAQTFRSEAKGKIMGRLPMIMYVAQQIIVEFIMPVYERQAAYFRYEELQRRLKILNPTAWNAIISEATKRRAEFYSEAESISSRFGVELSNFLPYEVTPDDHHPSNYPPRTFPAKTLLERSDEDIAAQTALSVAINSMNTTAETIVSNQPLESLVQNVNEMMNNALLNFFTSRQAQAARFPHASFPGANAPEPSSDQLAEVNHQHTETSPPFVLHAPQPGMDRETRSYSPRVDHMYRISSNITGDREHATNGLEKRNVYEHNPTHSLETYISLLCMTFDANSTLATGFRIHQVAHRHAPSPSTAGFMLHLQRIQNDVESTASRSLTLLDASNRTILIPDPDPGRPSNTPPLVNEHQEPNTWGIWAKRGTACGPGGVGSLGVLSDLERAREVLDAVPPMSTILKD</sequence>
<dbReference type="Proteomes" id="UP000005237">
    <property type="component" value="Unassembled WGS sequence"/>
</dbReference>
<proteinExistence type="predicted"/>
<dbReference type="Gene3D" id="1.20.58.80">
    <property type="entry name" value="Phosphotransferase system, lactose/cellobiose-type IIA subunit"/>
    <property type="match status" value="1"/>
</dbReference>
<evidence type="ECO:0000313" key="3">
    <source>
        <dbReference type="Proteomes" id="UP000005237"/>
    </source>
</evidence>
<keyword evidence="3" id="KW-1185">Reference proteome</keyword>
<feature type="region of interest" description="Disordered" evidence="1">
    <location>
        <begin position="267"/>
        <end position="311"/>
    </location>
</feature>
<reference evidence="2" key="2">
    <citation type="submission" date="2022-06" db="UniProtKB">
        <authorList>
            <consortium name="EnsemblMetazoa"/>
        </authorList>
    </citation>
    <scope>IDENTIFICATION</scope>
    <source>
        <strain evidence="2">DF5081</strain>
    </source>
</reference>